<dbReference type="PANTHER" id="PTHR10696:SF56">
    <property type="entry name" value="TAUD_TFDA-LIKE DOMAIN-CONTAINING PROTEIN"/>
    <property type="match status" value="1"/>
</dbReference>
<dbReference type="AlphaFoldDB" id="A0A9Q2NVL5"/>
<dbReference type="GO" id="GO:0017000">
    <property type="term" value="P:antibiotic biosynthetic process"/>
    <property type="evidence" value="ECO:0007669"/>
    <property type="project" value="UniProtKB-KW"/>
</dbReference>
<accession>A0A9Q2NVL5</accession>
<dbReference type="Gene3D" id="3.60.130.10">
    <property type="entry name" value="Clavaminate synthase-like"/>
    <property type="match status" value="1"/>
</dbReference>
<feature type="domain" description="TauD/TfdA-like" evidence="4">
    <location>
        <begin position="36"/>
        <end position="293"/>
    </location>
</feature>
<evidence type="ECO:0000313" key="6">
    <source>
        <dbReference type="EMBL" id="MBM2419330.1"/>
    </source>
</evidence>
<organism evidence="5 7">
    <name type="scientific">Marivita cryptomonadis</name>
    <dbReference type="NCBI Taxonomy" id="505252"/>
    <lineage>
        <taxon>Bacteria</taxon>
        <taxon>Pseudomonadati</taxon>
        <taxon>Pseudomonadota</taxon>
        <taxon>Alphaproteobacteria</taxon>
        <taxon>Rhodobacterales</taxon>
        <taxon>Roseobacteraceae</taxon>
        <taxon>Marivita</taxon>
    </lineage>
</organism>
<keyword evidence="2" id="KW-0560">Oxidoreductase</keyword>
<keyword evidence="3" id="KW-0045">Antibiotic biosynthesis</keyword>
<dbReference type="InterPro" id="IPR050411">
    <property type="entry name" value="AlphaKG_dependent_hydroxylases"/>
</dbReference>
<evidence type="ECO:0000256" key="1">
    <source>
        <dbReference type="ARBA" id="ARBA00001954"/>
    </source>
</evidence>
<dbReference type="Pfam" id="PF02668">
    <property type="entry name" value="TauD"/>
    <property type="match status" value="1"/>
</dbReference>
<sequence>MIDEPVLFYTLPDAAQREIAEGIAFAKANGLTVDTVEQQDFRIPSFARDVPELRERLDTGRGFFVLRGIGADCWTEAEAEIISWVICNYLGQPIRQGIGQDRRFFTVADKGAANTDPTRVGASSKRSAKHSDNGCLEARPPCYLALYCYRSAAEGGDSTIISARSVYDVIKSERPDLLPLYFDNYHFRSPQAHVWPSLGPTVQKPILEVVHGELRIHYARIMIEPGMEMVGTPLTTLQREALDYLDEVLDRPELNFRYVLQPGECLVMNNLIALHGREAFGAGSGGRTLKRFWMWRRHIGPGLDPVKLDLEEMV</sequence>
<comment type="caution">
    <text evidence="5">The sequence shown here is derived from an EMBL/GenBank/DDBJ whole genome shotgun (WGS) entry which is preliminary data.</text>
</comment>
<evidence type="ECO:0000313" key="5">
    <source>
        <dbReference type="EMBL" id="MBM2414659.1"/>
    </source>
</evidence>
<dbReference type="EMBL" id="JAFBXE010000017">
    <property type="protein sequence ID" value="MBM2414659.1"/>
    <property type="molecule type" value="Genomic_DNA"/>
</dbReference>
<dbReference type="RefSeq" id="WP_171046013.1">
    <property type="nucleotide sequence ID" value="NZ_JAFBWU010000017.1"/>
</dbReference>
<protein>
    <submittedName>
        <fullName evidence="5">TauD/TfdA family dioxygenase</fullName>
    </submittedName>
</protein>
<proteinExistence type="predicted"/>
<keyword evidence="8" id="KW-1185">Reference proteome</keyword>
<evidence type="ECO:0000256" key="2">
    <source>
        <dbReference type="ARBA" id="ARBA00023002"/>
    </source>
</evidence>
<dbReference type="GO" id="GO:0016706">
    <property type="term" value="F:2-oxoglutarate-dependent dioxygenase activity"/>
    <property type="evidence" value="ECO:0007669"/>
    <property type="project" value="UniProtKB-ARBA"/>
</dbReference>
<evidence type="ECO:0000313" key="8">
    <source>
        <dbReference type="Proteomes" id="UP000809440"/>
    </source>
</evidence>
<dbReference type="EMBL" id="JAFBXF010000017">
    <property type="protein sequence ID" value="MBM2419330.1"/>
    <property type="molecule type" value="Genomic_DNA"/>
</dbReference>
<evidence type="ECO:0000259" key="4">
    <source>
        <dbReference type="Pfam" id="PF02668"/>
    </source>
</evidence>
<keyword evidence="5" id="KW-0223">Dioxygenase</keyword>
<gene>
    <name evidence="5" type="ORF">JQX41_20245</name>
    <name evidence="6" type="ORF">JQX48_20265</name>
</gene>
<dbReference type="SUPFAM" id="SSF51197">
    <property type="entry name" value="Clavaminate synthase-like"/>
    <property type="match status" value="1"/>
</dbReference>
<evidence type="ECO:0000256" key="3">
    <source>
        <dbReference type="ARBA" id="ARBA00023194"/>
    </source>
</evidence>
<name>A0A9Q2NVL5_9RHOB</name>
<dbReference type="Proteomes" id="UP000755667">
    <property type="component" value="Unassembled WGS sequence"/>
</dbReference>
<dbReference type="InterPro" id="IPR042098">
    <property type="entry name" value="TauD-like_sf"/>
</dbReference>
<evidence type="ECO:0000313" key="7">
    <source>
        <dbReference type="Proteomes" id="UP000755667"/>
    </source>
</evidence>
<reference evidence="5 8" key="1">
    <citation type="submission" date="2021-01" db="EMBL/GenBank/DDBJ databases">
        <title>Diatom-associated Roseobacters Show Island Model of Population Structure.</title>
        <authorList>
            <person name="Qu L."/>
            <person name="Feng X."/>
            <person name="Chen Y."/>
            <person name="Li L."/>
            <person name="Wang X."/>
            <person name="Hu Z."/>
            <person name="Wang H."/>
            <person name="Luo H."/>
        </authorList>
    </citation>
    <scope>NUCLEOTIDE SEQUENCE</scope>
    <source>
        <strain evidence="6 8">CC28-63</strain>
        <strain evidence="5">CC28-69</strain>
    </source>
</reference>
<dbReference type="InterPro" id="IPR003819">
    <property type="entry name" value="TauD/TfdA-like"/>
</dbReference>
<comment type="cofactor">
    <cofactor evidence="1">
        <name>Fe(2+)</name>
        <dbReference type="ChEBI" id="CHEBI:29033"/>
    </cofactor>
</comment>
<dbReference type="PANTHER" id="PTHR10696">
    <property type="entry name" value="GAMMA-BUTYROBETAINE HYDROXYLASE-RELATED"/>
    <property type="match status" value="1"/>
</dbReference>
<dbReference type="Proteomes" id="UP000809440">
    <property type="component" value="Unassembled WGS sequence"/>
</dbReference>